<dbReference type="UniPathway" id="UPA00034">
    <property type="reaction ID" value="UER00027"/>
</dbReference>
<comment type="pathway">
    <text evidence="5 8">Amino-acid biosynthesis; L-lysine biosynthesis via DAP pathway; L-lysine from DL-2,6-diaminopimelate: step 1/1.</text>
</comment>
<dbReference type="EMBL" id="CDMK01000001">
    <property type="protein sequence ID" value="CRI34179.1"/>
    <property type="molecule type" value="Genomic_DNA"/>
</dbReference>
<evidence type="ECO:0000256" key="5">
    <source>
        <dbReference type="HAMAP-Rule" id="MF_02120"/>
    </source>
</evidence>
<evidence type="ECO:0000256" key="3">
    <source>
        <dbReference type="ARBA" id="ARBA00022898"/>
    </source>
</evidence>
<dbReference type="Gene3D" id="2.40.37.10">
    <property type="entry name" value="Lyase, Ornithine Decarboxylase, Chain A, domain 1"/>
    <property type="match status" value="1"/>
</dbReference>
<dbReference type="SUPFAM" id="SSF51419">
    <property type="entry name" value="PLP-binding barrel"/>
    <property type="match status" value="1"/>
</dbReference>
<feature type="binding site" evidence="5">
    <location>
        <position position="331"/>
    </location>
    <ligand>
        <name>substrate</name>
    </ligand>
</feature>
<dbReference type="SUPFAM" id="SSF50621">
    <property type="entry name" value="Alanine racemase C-terminal domain-like"/>
    <property type="match status" value="1"/>
</dbReference>
<dbReference type="Gene3D" id="3.20.20.10">
    <property type="entry name" value="Alanine racemase"/>
    <property type="match status" value="1"/>
</dbReference>
<protein>
    <recommendedName>
        <fullName evidence="5 6">Diaminopimelate decarboxylase</fullName>
        <shortName evidence="5">DAP decarboxylase</shortName>
        <shortName evidence="5">DAPDC</shortName>
        <ecNumber evidence="5 6">4.1.1.20</ecNumber>
    </recommendedName>
</protein>
<dbReference type="HAMAP" id="MF_02120">
    <property type="entry name" value="LysA"/>
    <property type="match status" value="1"/>
</dbReference>
<keyword evidence="2 5" id="KW-0210">Decarboxylase</keyword>
<dbReference type="CDD" id="cd06828">
    <property type="entry name" value="PLPDE_III_DapDC"/>
    <property type="match status" value="1"/>
</dbReference>
<dbReference type="InterPro" id="IPR002986">
    <property type="entry name" value="DAP_deCOOHase_LysA"/>
</dbReference>
<dbReference type="Proteomes" id="UP000046090">
    <property type="component" value="Unassembled WGS sequence"/>
</dbReference>
<comment type="catalytic activity">
    <reaction evidence="5 8">
        <text>meso-2,6-diaminopimelate + H(+) = L-lysine + CO2</text>
        <dbReference type="Rhea" id="RHEA:15101"/>
        <dbReference type="ChEBI" id="CHEBI:15378"/>
        <dbReference type="ChEBI" id="CHEBI:16526"/>
        <dbReference type="ChEBI" id="CHEBI:32551"/>
        <dbReference type="ChEBI" id="CHEBI:57791"/>
        <dbReference type="EC" id="4.1.1.20"/>
    </reaction>
</comment>
<dbReference type="Pfam" id="PF02784">
    <property type="entry name" value="Orn_Arg_deC_N"/>
    <property type="match status" value="1"/>
</dbReference>
<dbReference type="EC" id="4.1.1.20" evidence="5 6"/>
<keyword evidence="11" id="KW-1185">Reference proteome</keyword>
<feature type="binding site" evidence="5">
    <location>
        <position position="300"/>
    </location>
    <ligand>
        <name>substrate</name>
    </ligand>
</feature>
<dbReference type="InterPro" id="IPR036263">
    <property type="entry name" value="Chorismate_II_sf"/>
</dbReference>
<feature type="modified residue" description="N6-(pyridoxal phosphate)lysine" evidence="5 7">
    <location>
        <position position="47"/>
    </location>
</feature>
<dbReference type="GO" id="GO:0004106">
    <property type="term" value="F:chorismate mutase activity"/>
    <property type="evidence" value="ECO:0007669"/>
    <property type="project" value="InterPro"/>
</dbReference>
<keyword evidence="5 8" id="KW-0457">Lysine biosynthesis</keyword>
<dbReference type="AlphaFoldDB" id="A0A0K2Y921"/>
<evidence type="ECO:0000256" key="4">
    <source>
        <dbReference type="ARBA" id="ARBA00023239"/>
    </source>
</evidence>
<comment type="cofactor">
    <cofactor evidence="1 5 7 8">
        <name>pyridoxal 5'-phosphate</name>
        <dbReference type="ChEBI" id="CHEBI:597326"/>
    </cofactor>
</comment>
<evidence type="ECO:0000256" key="6">
    <source>
        <dbReference type="NCBIfam" id="TIGR01048"/>
    </source>
</evidence>
<dbReference type="InterPro" id="IPR022653">
    <property type="entry name" value="De-COase2_pyr-phos_BS"/>
</dbReference>
<dbReference type="Pfam" id="PF01817">
    <property type="entry name" value="CM_2"/>
    <property type="match status" value="1"/>
</dbReference>
<feature type="binding site" evidence="5">
    <location>
        <position position="359"/>
    </location>
    <ligand>
        <name>substrate</name>
    </ligand>
</feature>
<dbReference type="InterPro" id="IPR036979">
    <property type="entry name" value="CM_dom_sf"/>
</dbReference>
<dbReference type="PANTHER" id="PTHR43727">
    <property type="entry name" value="DIAMINOPIMELATE DECARBOXYLASE"/>
    <property type="match status" value="1"/>
</dbReference>
<name>A0A0K2Y921_HELHE</name>
<dbReference type="PRINTS" id="PR01181">
    <property type="entry name" value="DAPDCRBXLASE"/>
</dbReference>
<keyword evidence="5" id="KW-0028">Amino-acid biosynthesis</keyword>
<dbReference type="NCBIfam" id="TIGR01048">
    <property type="entry name" value="lysA"/>
    <property type="match status" value="1"/>
</dbReference>
<sequence>MLDSAQIAALADKTPFYLYDLDGVQSAFLAFKEAFRGRKSLICYALKANSNLALLEILAKAGAGADCVSIYEVHRALLAGIAPYKIIFSGVGKLESEIQEALEEGILFLNVESFEELRLIEQIAKEQNTKARISVRVNPNIDPATHPYISTGLWENKFGVEEKEAVQMFMFAKQSAFLEPIALHFHIGSQLLQLAPLEQAFAKMASFARFLIASGIELKFFDIGGGLGVAYNPTQEPIALESYASALFQATKGLDLTIICEPGRRIVAEHGILVTKVQYTKSNKRKNFAIVDLGMNDFMRPALYQATHPVRLLTPKEDALVAYDLVGPICESADCFIKGVELPKLERGDLLVFEKVGAYGASMASHYNSRPNLLELGTQGGKVRTLKEREDFFDLIKHEMGHLKGEGIVSKRAQIDQIDTSLVQLLNARLALSAQIAKNKHQTGLSIYNPLREAEIFAKVGGRLESVYTEILGVSRGLVFPEQVGISTHTNIARRILGQQAKLSLFTPLKLFQAILSKRVDYGLLEVRKTCAYAEGLKALVKLVKQQELEVAHSFKVGGAWCLLIGRFGFLVQTKPTRKALFFEPAHTQEVQALLKSCNNPHFVAAKLGCLLEVDMAQELPAHLQPMVLGTYSNTRRACGV</sequence>
<dbReference type="InterPro" id="IPR009006">
    <property type="entry name" value="Ala_racemase/Decarboxylase_C"/>
</dbReference>
<feature type="active site" description="Proton donor" evidence="7">
    <location>
        <position position="330"/>
    </location>
</feature>
<evidence type="ECO:0000256" key="8">
    <source>
        <dbReference type="RuleBase" id="RU003738"/>
    </source>
</evidence>
<comment type="function">
    <text evidence="5">Specifically catalyzes the decarboxylation of meso-diaminopimelate (meso-DAP) to L-lysine.</text>
</comment>
<dbReference type="InterPro" id="IPR022644">
    <property type="entry name" value="De-COase2_N"/>
</dbReference>
<evidence type="ECO:0000259" key="9">
    <source>
        <dbReference type="PROSITE" id="PS51168"/>
    </source>
</evidence>
<dbReference type="GO" id="GO:0046417">
    <property type="term" value="P:chorismate metabolic process"/>
    <property type="evidence" value="ECO:0007669"/>
    <property type="project" value="InterPro"/>
</dbReference>
<proteinExistence type="inferred from homology"/>
<dbReference type="Pfam" id="PF00278">
    <property type="entry name" value="Orn_DAP_Arg_deC"/>
    <property type="match status" value="1"/>
</dbReference>
<feature type="binding site" evidence="5">
    <location>
        <position position="226"/>
    </location>
    <ligand>
        <name>pyridoxal 5'-phosphate</name>
        <dbReference type="ChEBI" id="CHEBI:597326"/>
    </ligand>
</feature>
<dbReference type="GO" id="GO:0008836">
    <property type="term" value="F:diaminopimelate decarboxylase activity"/>
    <property type="evidence" value="ECO:0007669"/>
    <property type="project" value="UniProtKB-UniRule"/>
</dbReference>
<dbReference type="Gene3D" id="1.20.59.10">
    <property type="entry name" value="Chorismate mutase"/>
    <property type="match status" value="1"/>
</dbReference>
<comment type="similarity">
    <text evidence="5">Belongs to the Orn/Lys/Arg decarboxylase class-II family. LysA subfamily.</text>
</comment>
<dbReference type="InterPro" id="IPR002701">
    <property type="entry name" value="CM_II_prokaryot"/>
</dbReference>
<feature type="binding site" evidence="5">
    <location>
        <begin position="261"/>
        <end position="264"/>
    </location>
    <ligand>
        <name>pyridoxal 5'-phosphate</name>
        <dbReference type="ChEBI" id="CHEBI:597326"/>
    </ligand>
</feature>
<dbReference type="GO" id="GO:0030170">
    <property type="term" value="F:pyridoxal phosphate binding"/>
    <property type="evidence" value="ECO:0007669"/>
    <property type="project" value="UniProtKB-UniRule"/>
</dbReference>
<keyword evidence="3 5" id="KW-0663">Pyridoxal phosphate</keyword>
<dbReference type="PRINTS" id="PR01179">
    <property type="entry name" value="ODADCRBXLASE"/>
</dbReference>
<evidence type="ECO:0000256" key="7">
    <source>
        <dbReference type="PIRSR" id="PIRSR600183-50"/>
    </source>
</evidence>
<feature type="binding site" evidence="5">
    <location>
        <position position="304"/>
    </location>
    <ligand>
        <name>substrate</name>
    </ligand>
</feature>
<feature type="binding site" evidence="5">
    <location>
        <position position="264"/>
    </location>
    <ligand>
        <name>substrate</name>
    </ligand>
</feature>
<dbReference type="PROSITE" id="PS51168">
    <property type="entry name" value="CHORISMATE_MUT_2"/>
    <property type="match status" value="1"/>
</dbReference>
<dbReference type="InterPro" id="IPR022643">
    <property type="entry name" value="De-COase2_C"/>
</dbReference>
<evidence type="ECO:0000256" key="1">
    <source>
        <dbReference type="ARBA" id="ARBA00001933"/>
    </source>
</evidence>
<dbReference type="PROSITE" id="PS00878">
    <property type="entry name" value="ODR_DC_2_1"/>
    <property type="match status" value="1"/>
</dbReference>
<dbReference type="InterPro" id="IPR029066">
    <property type="entry name" value="PLP-binding_barrel"/>
</dbReference>
<feature type="binding site" evidence="5">
    <location>
        <position position="359"/>
    </location>
    <ligand>
        <name>pyridoxal 5'-phosphate</name>
        <dbReference type="ChEBI" id="CHEBI:597326"/>
    </ligand>
</feature>
<evidence type="ECO:0000313" key="10">
    <source>
        <dbReference type="EMBL" id="CRI34179.1"/>
    </source>
</evidence>
<dbReference type="GO" id="GO:0009089">
    <property type="term" value="P:lysine biosynthetic process via diaminopimelate"/>
    <property type="evidence" value="ECO:0007669"/>
    <property type="project" value="UniProtKB-UniRule"/>
</dbReference>
<accession>A0A0K2Y921</accession>
<evidence type="ECO:0000313" key="11">
    <source>
        <dbReference type="Proteomes" id="UP000046090"/>
    </source>
</evidence>
<dbReference type="FunFam" id="3.20.20.10:FF:000003">
    <property type="entry name" value="Diaminopimelate decarboxylase"/>
    <property type="match status" value="1"/>
</dbReference>
<feature type="domain" description="Chorismate mutase" evidence="9">
    <location>
        <begin position="402"/>
        <end position="483"/>
    </location>
</feature>
<dbReference type="PANTHER" id="PTHR43727:SF2">
    <property type="entry name" value="GROUP IV DECARBOXYLASE"/>
    <property type="match status" value="1"/>
</dbReference>
<evidence type="ECO:0000256" key="2">
    <source>
        <dbReference type="ARBA" id="ARBA00022793"/>
    </source>
</evidence>
<organism evidence="10 11">
    <name type="scientific">Helicobacter heilmannii</name>
    <dbReference type="NCBI Taxonomy" id="35817"/>
    <lineage>
        <taxon>Bacteria</taxon>
        <taxon>Pseudomonadati</taxon>
        <taxon>Campylobacterota</taxon>
        <taxon>Epsilonproteobacteria</taxon>
        <taxon>Campylobacterales</taxon>
        <taxon>Helicobacteraceae</taxon>
        <taxon>Helicobacter</taxon>
    </lineage>
</organism>
<dbReference type="InterPro" id="IPR000183">
    <property type="entry name" value="Orn/DAP/Arg_de-COase"/>
</dbReference>
<reference evidence="11" key="1">
    <citation type="submission" date="2014-12" db="EMBL/GenBank/DDBJ databases">
        <authorList>
            <person name="Smet A."/>
        </authorList>
    </citation>
    <scope>NUCLEOTIDE SEQUENCE [LARGE SCALE GENOMIC DNA]</scope>
</reference>
<comment type="subunit">
    <text evidence="5">Homodimer.</text>
</comment>
<dbReference type="SUPFAM" id="SSF48600">
    <property type="entry name" value="Chorismate mutase II"/>
    <property type="match status" value="1"/>
</dbReference>
<dbReference type="SMART" id="SM00830">
    <property type="entry name" value="CM_2"/>
    <property type="match status" value="1"/>
</dbReference>
<keyword evidence="4 5" id="KW-0456">Lyase</keyword>
<gene>
    <name evidence="5" type="primary">lysA</name>
    <name evidence="10" type="ORF">HHE01_10250</name>
</gene>